<keyword evidence="6" id="KW-1185">Reference proteome</keyword>
<sequence length="503" mass="57165">MVTVTPVDYESKEGEITFRTNSFKKGRNFDDFYKPDELDEVITEESKSSKRRKVGNLKLQTTFSFKYLLSDNSGSKDEEIDTTLLPKPEVWFSPKSIGELDVAAIKLQKVYKSYRTRRNLADCAVVCEELWWKALDFAALSRCSTSHFDSVKSETAVSKWARARTMAAKVGKGLCKDDKAQKLALRHWLEAIDPRHRYGHNLHLYYDVWFRSHSSQPFFYWLDVGDGKEVNIEECPRSELHRQCIKYLGPKEREAYEVILEGGRLIYRKSQNLVHTVEGSKWIFVLSSSRILYVGEKKKGQFQHSSFLAGGATISSGRLVAKNGVLDAIWPYSGHYCPTKKNFMEFIGFLKEHNVDLTNVKKYAIDDDVPPSKPVEEELQLESTKTNNANSNYSATAKNCSQENVGHTHTNMETSQHKESNPLSRKWTTGVGPRIGCVREYPAKLQVKALEQLNLSPRVINHHGKVVAKAPIPSPRPSPKIHLSPRLVHMGIPSPRVHVTPAK</sequence>
<reference evidence="5 6" key="1">
    <citation type="submission" date="2024-01" db="EMBL/GenBank/DDBJ databases">
        <title>The genomes of 5 underutilized Papilionoideae crops provide insights into root nodulation and disease resistance.</title>
        <authorList>
            <person name="Yuan L."/>
        </authorList>
    </citation>
    <scope>NUCLEOTIDE SEQUENCE [LARGE SCALE GENOMIC DNA]</scope>
    <source>
        <strain evidence="5">LY-2023</strain>
        <tissue evidence="5">Leaf</tissue>
    </source>
</reference>
<proteinExistence type="predicted"/>
<dbReference type="InterPro" id="IPR044159">
    <property type="entry name" value="IQM"/>
</dbReference>
<evidence type="ECO:0000313" key="5">
    <source>
        <dbReference type="EMBL" id="KAK7294366.1"/>
    </source>
</evidence>
<evidence type="ECO:0000256" key="2">
    <source>
        <dbReference type="ARBA" id="ARBA00004496"/>
    </source>
</evidence>
<evidence type="ECO:0000313" key="6">
    <source>
        <dbReference type="Proteomes" id="UP001359559"/>
    </source>
</evidence>
<dbReference type="PANTHER" id="PTHR31250:SF64">
    <property type="entry name" value="CALMODULIN-BINDING FAMILY PROTEIN"/>
    <property type="match status" value="1"/>
</dbReference>
<dbReference type="Proteomes" id="UP001359559">
    <property type="component" value="Unassembled WGS sequence"/>
</dbReference>
<dbReference type="GO" id="GO:0005737">
    <property type="term" value="C:cytoplasm"/>
    <property type="evidence" value="ECO:0007669"/>
    <property type="project" value="UniProtKB-SubCell"/>
</dbReference>
<evidence type="ECO:0000256" key="1">
    <source>
        <dbReference type="ARBA" id="ARBA00004123"/>
    </source>
</evidence>
<accession>A0AAN9PDL7</accession>
<keyword evidence="3" id="KW-0963">Cytoplasm</keyword>
<evidence type="ECO:0000256" key="3">
    <source>
        <dbReference type="ARBA" id="ARBA00022490"/>
    </source>
</evidence>
<name>A0AAN9PDL7_CLITE</name>
<dbReference type="GO" id="GO:0005634">
    <property type="term" value="C:nucleus"/>
    <property type="evidence" value="ECO:0007669"/>
    <property type="project" value="UniProtKB-SubCell"/>
</dbReference>
<dbReference type="AlphaFoldDB" id="A0AAN9PDL7"/>
<comment type="subcellular location">
    <subcellularLocation>
        <location evidence="2">Cytoplasm</location>
    </subcellularLocation>
    <subcellularLocation>
        <location evidence="1">Nucleus</location>
    </subcellularLocation>
</comment>
<dbReference type="EMBL" id="JAYKXN010000004">
    <property type="protein sequence ID" value="KAK7294366.1"/>
    <property type="molecule type" value="Genomic_DNA"/>
</dbReference>
<comment type="caution">
    <text evidence="5">The sequence shown here is derived from an EMBL/GenBank/DDBJ whole genome shotgun (WGS) entry which is preliminary data.</text>
</comment>
<keyword evidence="4" id="KW-0539">Nucleus</keyword>
<organism evidence="5 6">
    <name type="scientific">Clitoria ternatea</name>
    <name type="common">Butterfly pea</name>
    <dbReference type="NCBI Taxonomy" id="43366"/>
    <lineage>
        <taxon>Eukaryota</taxon>
        <taxon>Viridiplantae</taxon>
        <taxon>Streptophyta</taxon>
        <taxon>Embryophyta</taxon>
        <taxon>Tracheophyta</taxon>
        <taxon>Spermatophyta</taxon>
        <taxon>Magnoliopsida</taxon>
        <taxon>eudicotyledons</taxon>
        <taxon>Gunneridae</taxon>
        <taxon>Pentapetalae</taxon>
        <taxon>rosids</taxon>
        <taxon>fabids</taxon>
        <taxon>Fabales</taxon>
        <taxon>Fabaceae</taxon>
        <taxon>Papilionoideae</taxon>
        <taxon>50 kb inversion clade</taxon>
        <taxon>NPAAA clade</taxon>
        <taxon>indigoferoid/millettioid clade</taxon>
        <taxon>Phaseoleae</taxon>
        <taxon>Clitoria</taxon>
    </lineage>
</organism>
<protein>
    <recommendedName>
        <fullName evidence="7">Calmodulin-binding protein</fullName>
    </recommendedName>
</protein>
<evidence type="ECO:0000256" key="4">
    <source>
        <dbReference type="ARBA" id="ARBA00023242"/>
    </source>
</evidence>
<gene>
    <name evidence="5" type="ORF">RJT34_17255</name>
</gene>
<evidence type="ECO:0008006" key="7">
    <source>
        <dbReference type="Google" id="ProtNLM"/>
    </source>
</evidence>
<dbReference type="PANTHER" id="PTHR31250">
    <property type="entry name" value="IQ DOMAIN-CONTAINING PROTEIN IQM3"/>
    <property type="match status" value="1"/>
</dbReference>